<sequence length="70" mass="8145">MLYPELELGLKSRARFPNHTGILLLKHPPHPISNPLPWSGLWGLLKEYMLQNQQNPQNIGYFLAFCFLLK</sequence>
<protein>
    <submittedName>
        <fullName evidence="1">Uncharacterized protein</fullName>
    </submittedName>
</protein>
<organism evidence="1">
    <name type="scientific">Anguilla anguilla</name>
    <name type="common">European freshwater eel</name>
    <name type="synonym">Muraena anguilla</name>
    <dbReference type="NCBI Taxonomy" id="7936"/>
    <lineage>
        <taxon>Eukaryota</taxon>
        <taxon>Metazoa</taxon>
        <taxon>Chordata</taxon>
        <taxon>Craniata</taxon>
        <taxon>Vertebrata</taxon>
        <taxon>Euteleostomi</taxon>
        <taxon>Actinopterygii</taxon>
        <taxon>Neopterygii</taxon>
        <taxon>Teleostei</taxon>
        <taxon>Anguilliformes</taxon>
        <taxon>Anguillidae</taxon>
        <taxon>Anguilla</taxon>
    </lineage>
</organism>
<proteinExistence type="predicted"/>
<name>A0A0E9UW40_ANGAN</name>
<reference evidence="1" key="2">
    <citation type="journal article" date="2015" name="Fish Shellfish Immunol.">
        <title>Early steps in the European eel (Anguilla anguilla)-Vibrio vulnificus interaction in the gills: Role of the RtxA13 toxin.</title>
        <authorList>
            <person name="Callol A."/>
            <person name="Pajuelo D."/>
            <person name="Ebbesson L."/>
            <person name="Teles M."/>
            <person name="MacKenzie S."/>
            <person name="Amaro C."/>
        </authorList>
    </citation>
    <scope>NUCLEOTIDE SEQUENCE</scope>
</reference>
<dbReference type="EMBL" id="GBXM01038545">
    <property type="protein sequence ID" value="JAH70032.1"/>
    <property type="molecule type" value="Transcribed_RNA"/>
</dbReference>
<evidence type="ECO:0000313" key="1">
    <source>
        <dbReference type="EMBL" id="JAH70032.1"/>
    </source>
</evidence>
<reference evidence="1" key="1">
    <citation type="submission" date="2014-11" db="EMBL/GenBank/DDBJ databases">
        <authorList>
            <person name="Amaro Gonzalez C."/>
        </authorList>
    </citation>
    <scope>NUCLEOTIDE SEQUENCE</scope>
</reference>
<accession>A0A0E9UW40</accession>
<dbReference type="AlphaFoldDB" id="A0A0E9UW40"/>